<keyword evidence="1" id="KW-1133">Transmembrane helix</keyword>
<dbReference type="Proteomes" id="UP001163798">
    <property type="component" value="Unassembled WGS sequence"/>
</dbReference>
<evidence type="ECO:0000313" key="2">
    <source>
        <dbReference type="EMBL" id="KAJ3790237.1"/>
    </source>
</evidence>
<feature type="transmembrane region" description="Helical" evidence="1">
    <location>
        <begin position="44"/>
        <end position="67"/>
    </location>
</feature>
<evidence type="ECO:0000256" key="1">
    <source>
        <dbReference type="SAM" id="Phobius"/>
    </source>
</evidence>
<gene>
    <name evidence="2" type="ORF">GGU10DRAFT_340867</name>
</gene>
<dbReference type="AlphaFoldDB" id="A0AA38NSB1"/>
<reference evidence="2" key="1">
    <citation type="submission" date="2022-08" db="EMBL/GenBank/DDBJ databases">
        <authorList>
            <consortium name="DOE Joint Genome Institute"/>
            <person name="Min B."/>
            <person name="Riley R."/>
            <person name="Sierra-Patev S."/>
            <person name="Naranjo-Ortiz M."/>
            <person name="Looney B."/>
            <person name="Konkel Z."/>
            <person name="Slot J.C."/>
            <person name="Sakamoto Y."/>
            <person name="Steenwyk J.L."/>
            <person name="Rokas A."/>
            <person name="Carro J."/>
            <person name="Camarero S."/>
            <person name="Ferreira P."/>
            <person name="Molpeceres G."/>
            <person name="Ruiz-Duenas F.J."/>
            <person name="Serrano A."/>
            <person name="Henrissat B."/>
            <person name="Drula E."/>
            <person name="Hughes K.W."/>
            <person name="Mata J.L."/>
            <person name="Ishikawa N.K."/>
            <person name="Vargas-Isla R."/>
            <person name="Ushijima S."/>
            <person name="Smith C.A."/>
            <person name="Ahrendt S."/>
            <person name="Andreopoulos W."/>
            <person name="He G."/>
            <person name="Labutti K."/>
            <person name="Lipzen A."/>
            <person name="Ng V."/>
            <person name="Sandor L."/>
            <person name="Barry K."/>
            <person name="Martinez A.T."/>
            <person name="Xiao Y."/>
            <person name="Gibbons J.G."/>
            <person name="Terashima K."/>
            <person name="Hibbett D.S."/>
            <person name="Grigoriev I.V."/>
        </authorList>
    </citation>
    <scope>NUCLEOTIDE SEQUENCE</scope>
    <source>
        <strain evidence="2">TFB10291</strain>
    </source>
</reference>
<accession>A0AA38NSB1</accession>
<organism evidence="2 3">
    <name type="scientific">Lentinula aff. detonsa</name>
    <dbReference type="NCBI Taxonomy" id="2804958"/>
    <lineage>
        <taxon>Eukaryota</taxon>
        <taxon>Fungi</taxon>
        <taxon>Dikarya</taxon>
        <taxon>Basidiomycota</taxon>
        <taxon>Agaricomycotina</taxon>
        <taxon>Agaricomycetes</taxon>
        <taxon>Agaricomycetidae</taxon>
        <taxon>Agaricales</taxon>
        <taxon>Marasmiineae</taxon>
        <taxon>Omphalotaceae</taxon>
        <taxon>Lentinula</taxon>
    </lineage>
</organism>
<feature type="transmembrane region" description="Helical" evidence="1">
    <location>
        <begin position="6"/>
        <end position="23"/>
    </location>
</feature>
<name>A0AA38NSB1_9AGAR</name>
<keyword evidence="1" id="KW-0472">Membrane</keyword>
<keyword evidence="1" id="KW-0812">Transmembrane</keyword>
<comment type="caution">
    <text evidence="2">The sequence shown here is derived from an EMBL/GenBank/DDBJ whole genome shotgun (WGS) entry which is preliminary data.</text>
</comment>
<proteinExistence type="predicted"/>
<sequence length="68" mass="8083">MQSPTIAALTIVFPVFDFITFFHRRVYLCEFSHFTFISLTFNQFIIYPFISFPLYLPLLFSTCPTILF</sequence>
<dbReference type="EMBL" id="MU793251">
    <property type="protein sequence ID" value="KAJ3790237.1"/>
    <property type="molecule type" value="Genomic_DNA"/>
</dbReference>
<keyword evidence="3" id="KW-1185">Reference proteome</keyword>
<protein>
    <submittedName>
        <fullName evidence="2">Uncharacterized protein</fullName>
    </submittedName>
</protein>
<evidence type="ECO:0000313" key="3">
    <source>
        <dbReference type="Proteomes" id="UP001163798"/>
    </source>
</evidence>